<feature type="transmembrane region" description="Helical" evidence="6">
    <location>
        <begin position="149"/>
        <end position="169"/>
    </location>
</feature>
<feature type="transmembrane region" description="Helical" evidence="6">
    <location>
        <begin position="405"/>
        <end position="425"/>
    </location>
</feature>
<evidence type="ECO:0000256" key="2">
    <source>
        <dbReference type="ARBA" id="ARBA00005982"/>
    </source>
</evidence>
<keyword evidence="8" id="KW-1185">Reference proteome</keyword>
<dbReference type="AlphaFoldDB" id="A0A1R3L5L4"/>
<dbReference type="Proteomes" id="UP000243459">
    <property type="component" value="Unassembled WGS sequence"/>
</dbReference>
<dbReference type="GO" id="GO:0016020">
    <property type="term" value="C:membrane"/>
    <property type="evidence" value="ECO:0007669"/>
    <property type="project" value="UniProtKB-SubCell"/>
</dbReference>
<proteinExistence type="inferred from homology"/>
<protein>
    <submittedName>
        <fullName evidence="7">Uncharacterized protein</fullName>
    </submittedName>
</protein>
<feature type="transmembrane region" description="Helical" evidence="6">
    <location>
        <begin position="281"/>
        <end position="301"/>
    </location>
</feature>
<name>A0A1R3L5L4_ASPOF</name>
<evidence type="ECO:0000313" key="7">
    <source>
        <dbReference type="EMBL" id="ONK54903.1"/>
    </source>
</evidence>
<evidence type="ECO:0000256" key="6">
    <source>
        <dbReference type="SAM" id="Phobius"/>
    </source>
</evidence>
<dbReference type="OMA" id="LPMSCFW"/>
<feature type="transmembrane region" description="Helical" evidence="6">
    <location>
        <begin position="454"/>
        <end position="473"/>
    </location>
</feature>
<feature type="transmembrane region" description="Helical" evidence="6">
    <location>
        <begin position="44"/>
        <end position="71"/>
    </location>
</feature>
<comment type="subcellular location">
    <subcellularLocation>
        <location evidence="1">Membrane</location>
        <topology evidence="1">Multi-pass membrane protein</topology>
    </subcellularLocation>
</comment>
<dbReference type="Gene3D" id="1.20.1250.20">
    <property type="entry name" value="MFS general substrate transporter like domains"/>
    <property type="match status" value="2"/>
</dbReference>
<keyword evidence="5 6" id="KW-0472">Membrane</keyword>
<evidence type="ECO:0000256" key="5">
    <source>
        <dbReference type="ARBA" id="ARBA00023136"/>
    </source>
</evidence>
<dbReference type="Gramene" id="ONK54903">
    <property type="protein sequence ID" value="ONK54903"/>
    <property type="gene ID" value="A4U43_UnF9870"/>
</dbReference>
<evidence type="ECO:0000256" key="1">
    <source>
        <dbReference type="ARBA" id="ARBA00004141"/>
    </source>
</evidence>
<keyword evidence="4 6" id="KW-1133">Transmembrane helix</keyword>
<accession>A0A1R3L5L4</accession>
<gene>
    <name evidence="7" type="ORF">A4U43_UnF9870</name>
</gene>
<dbReference type="InterPro" id="IPR000109">
    <property type="entry name" value="POT_fam"/>
</dbReference>
<reference evidence="8" key="1">
    <citation type="journal article" date="2017" name="Nat. Commun.">
        <title>The asparagus genome sheds light on the origin and evolution of a young Y chromosome.</title>
        <authorList>
            <person name="Harkess A."/>
            <person name="Zhou J."/>
            <person name="Xu C."/>
            <person name="Bowers J.E."/>
            <person name="Van der Hulst R."/>
            <person name="Ayyampalayam S."/>
            <person name="Mercati F."/>
            <person name="Riccardi P."/>
            <person name="McKain M.R."/>
            <person name="Kakrana A."/>
            <person name="Tang H."/>
            <person name="Ray J."/>
            <person name="Groenendijk J."/>
            <person name="Arikit S."/>
            <person name="Mathioni S.M."/>
            <person name="Nakano M."/>
            <person name="Shan H."/>
            <person name="Telgmann-Rauber A."/>
            <person name="Kanno A."/>
            <person name="Yue Z."/>
            <person name="Chen H."/>
            <person name="Li W."/>
            <person name="Chen Y."/>
            <person name="Xu X."/>
            <person name="Zhang Y."/>
            <person name="Luo S."/>
            <person name="Chen H."/>
            <person name="Gao J."/>
            <person name="Mao Z."/>
            <person name="Pires J.C."/>
            <person name="Luo M."/>
            <person name="Kudrna D."/>
            <person name="Wing R.A."/>
            <person name="Meyers B.C."/>
            <person name="Yi K."/>
            <person name="Kong H."/>
            <person name="Lavrijsen P."/>
            <person name="Sunseri F."/>
            <person name="Falavigna A."/>
            <person name="Ye Y."/>
            <person name="Leebens-Mack J.H."/>
            <person name="Chen G."/>
        </authorList>
    </citation>
    <scope>NUCLEOTIDE SEQUENCE [LARGE SCALE GENOMIC DNA]</scope>
    <source>
        <strain evidence="8">cv. DH0086</strain>
    </source>
</reference>
<evidence type="ECO:0000313" key="8">
    <source>
        <dbReference type="Proteomes" id="UP000243459"/>
    </source>
</evidence>
<dbReference type="PANTHER" id="PTHR11654">
    <property type="entry name" value="OLIGOPEPTIDE TRANSPORTER-RELATED"/>
    <property type="match status" value="1"/>
</dbReference>
<dbReference type="EMBL" id="KV863987">
    <property type="protein sequence ID" value="ONK54903.1"/>
    <property type="molecule type" value="Genomic_DNA"/>
</dbReference>
<dbReference type="GO" id="GO:0022857">
    <property type="term" value="F:transmembrane transporter activity"/>
    <property type="evidence" value="ECO:0007669"/>
    <property type="project" value="InterPro"/>
</dbReference>
<comment type="similarity">
    <text evidence="2">Belongs to the major facilitator superfamily. Proton-dependent oligopeptide transporter (POT/PTR) (TC 2.A.17) family.</text>
</comment>
<feature type="transmembrane region" description="Helical" evidence="6">
    <location>
        <begin position="110"/>
        <end position="129"/>
    </location>
</feature>
<feature type="transmembrane region" description="Helical" evidence="6">
    <location>
        <begin position="83"/>
        <end position="101"/>
    </location>
</feature>
<evidence type="ECO:0000256" key="4">
    <source>
        <dbReference type="ARBA" id="ARBA00022989"/>
    </source>
</evidence>
<feature type="transmembrane region" description="Helical" evidence="6">
    <location>
        <begin position="241"/>
        <end position="261"/>
    </location>
</feature>
<evidence type="ECO:0000256" key="3">
    <source>
        <dbReference type="ARBA" id="ARBA00022692"/>
    </source>
</evidence>
<dbReference type="InterPro" id="IPR036259">
    <property type="entry name" value="MFS_trans_sf"/>
</dbReference>
<sequence>MGRNDTYAKLETPQEEKGEILEGKVDWKGRAARKGVHGGFRSSLLVLGLFGFDSFATTSLAVSLVTYFIGVMHFDIARASNEVTNFMGTSYILSVFLSYIADTVMGRYKIALMSAIIEFLGLVLLTVQAHLPSLKPPGCILFSPTCEKIVGGNAVLMYTALYLIAVYVASIRNRKLQVPTNPEELYEISQDKESAVDVEFMPHRDMYRFLDKAAIRTTTQDEDPNGWKLCTVTQVEKAKTILAMIPIFGSAIIMSTCLAQLQTFSIQQGVTMDRHIGSFKIPSASLIIIPLLFLLIIVPIYDRLIVPILRKFTGHSTGITHLQRVGVGLVLSCISMTVAAVVEVQRKKAAERNGMIDAIPELQQIPMSAFWLSFQFFIFGIADMFTFVGLLEFFHSEAPKELKSVATSFLWLSMGLGYFVSSILVDLVNLATKGNTKSGGWLNGNNLNRNHLNLFYLLLAVLSFFNLLNYLFWARSYRYRTQKSVGL</sequence>
<keyword evidence="3 6" id="KW-0812">Transmembrane</keyword>
<organism evidence="7 8">
    <name type="scientific">Asparagus officinalis</name>
    <name type="common">Garden asparagus</name>
    <dbReference type="NCBI Taxonomy" id="4686"/>
    <lineage>
        <taxon>Eukaryota</taxon>
        <taxon>Viridiplantae</taxon>
        <taxon>Streptophyta</taxon>
        <taxon>Embryophyta</taxon>
        <taxon>Tracheophyta</taxon>
        <taxon>Spermatophyta</taxon>
        <taxon>Magnoliopsida</taxon>
        <taxon>Liliopsida</taxon>
        <taxon>Asparagales</taxon>
        <taxon>Asparagaceae</taxon>
        <taxon>Asparagoideae</taxon>
        <taxon>Asparagus</taxon>
    </lineage>
</organism>
<dbReference type="SUPFAM" id="SSF103473">
    <property type="entry name" value="MFS general substrate transporter"/>
    <property type="match status" value="1"/>
</dbReference>
<feature type="transmembrane region" description="Helical" evidence="6">
    <location>
        <begin position="370"/>
        <end position="393"/>
    </location>
</feature>
<dbReference type="Pfam" id="PF00854">
    <property type="entry name" value="PTR2"/>
    <property type="match status" value="1"/>
</dbReference>